<evidence type="ECO:0000256" key="3">
    <source>
        <dbReference type="ARBA" id="ARBA00001968"/>
    </source>
</evidence>
<dbReference type="PROSITE" id="PS00786">
    <property type="entry name" value="5_NUCLEOTIDASE_2"/>
    <property type="match status" value="1"/>
</dbReference>
<dbReference type="GO" id="GO:0009166">
    <property type="term" value="P:nucleotide catabolic process"/>
    <property type="evidence" value="ECO:0007669"/>
    <property type="project" value="InterPro"/>
</dbReference>
<dbReference type="PROSITE" id="PS00785">
    <property type="entry name" value="5_NUCLEOTIDASE_1"/>
    <property type="match status" value="1"/>
</dbReference>
<dbReference type="GO" id="GO:0000166">
    <property type="term" value="F:nucleotide binding"/>
    <property type="evidence" value="ECO:0007669"/>
    <property type="project" value="UniProtKB-KW"/>
</dbReference>
<dbReference type="GO" id="GO:0008663">
    <property type="term" value="F:2',3'-cyclic-nucleotide 2'-phosphodiesterase activity"/>
    <property type="evidence" value="ECO:0007669"/>
    <property type="project" value="UniProtKB-EC"/>
</dbReference>
<name>A0AAW8U327_9ENTE</name>
<evidence type="ECO:0000256" key="11">
    <source>
        <dbReference type="RuleBase" id="RU362119"/>
    </source>
</evidence>
<dbReference type="Pfam" id="PF00149">
    <property type="entry name" value="Metallophos"/>
    <property type="match status" value="1"/>
</dbReference>
<dbReference type="RefSeq" id="WP_311835790.1">
    <property type="nucleotide sequence ID" value="NZ_JARQBJ010000006.1"/>
</dbReference>
<dbReference type="GO" id="GO:0008254">
    <property type="term" value="F:3'-nucleotidase activity"/>
    <property type="evidence" value="ECO:0007669"/>
    <property type="project" value="UniProtKB-EC"/>
</dbReference>
<evidence type="ECO:0000313" key="14">
    <source>
        <dbReference type="EMBL" id="MDT2811296.1"/>
    </source>
</evidence>
<evidence type="ECO:0000256" key="9">
    <source>
        <dbReference type="ARBA" id="ARBA00022801"/>
    </source>
</evidence>
<accession>A0AAW8U327</accession>
<gene>
    <name evidence="14" type="ORF">P7H43_12470</name>
</gene>
<feature type="domain" description="5'-Nucleotidase C-terminal" evidence="13">
    <location>
        <begin position="309"/>
        <end position="478"/>
    </location>
</feature>
<dbReference type="Proteomes" id="UP001256711">
    <property type="component" value="Unassembled WGS sequence"/>
</dbReference>
<dbReference type="PRINTS" id="PR01607">
    <property type="entry name" value="APYRASEFAMLY"/>
</dbReference>
<comment type="catalytic activity">
    <reaction evidence="1">
        <text>a ribonucleoside 3'-phosphate + H2O = a ribonucleoside + phosphate</text>
        <dbReference type="Rhea" id="RHEA:10144"/>
        <dbReference type="ChEBI" id="CHEBI:13197"/>
        <dbReference type="ChEBI" id="CHEBI:15377"/>
        <dbReference type="ChEBI" id="CHEBI:18254"/>
        <dbReference type="ChEBI" id="CHEBI:43474"/>
        <dbReference type="EC" id="3.1.3.6"/>
    </reaction>
</comment>
<dbReference type="Gene3D" id="3.60.21.10">
    <property type="match status" value="1"/>
</dbReference>
<evidence type="ECO:0000256" key="7">
    <source>
        <dbReference type="ARBA" id="ARBA00022729"/>
    </source>
</evidence>
<reference evidence="14" key="1">
    <citation type="submission" date="2023-03" db="EMBL/GenBank/DDBJ databases">
        <authorList>
            <person name="Shen W."/>
            <person name="Cai J."/>
        </authorList>
    </citation>
    <scope>NUCLEOTIDE SEQUENCE</scope>
    <source>
        <strain evidence="14">B226-2</strain>
    </source>
</reference>
<evidence type="ECO:0000256" key="8">
    <source>
        <dbReference type="ARBA" id="ARBA00022741"/>
    </source>
</evidence>
<comment type="subcellular location">
    <subcellularLocation>
        <location evidence="4">Cell envelope</location>
    </subcellularLocation>
</comment>
<dbReference type="InterPro" id="IPR041827">
    <property type="entry name" value="CpdB_N"/>
</dbReference>
<dbReference type="PANTHER" id="PTHR11575:SF6">
    <property type="entry name" value="2',3'-CYCLIC-NUCLEOTIDE 2'-PHOSPHODIESTERASE_3'-NUCLEOTIDASE"/>
    <property type="match status" value="1"/>
</dbReference>
<keyword evidence="7" id="KW-0732">Signal</keyword>
<organism evidence="14 15">
    <name type="scientific">Enterococcus asini</name>
    <dbReference type="NCBI Taxonomy" id="57732"/>
    <lineage>
        <taxon>Bacteria</taxon>
        <taxon>Bacillati</taxon>
        <taxon>Bacillota</taxon>
        <taxon>Bacilli</taxon>
        <taxon>Lactobacillales</taxon>
        <taxon>Enterococcaceae</taxon>
        <taxon>Enterococcus</taxon>
    </lineage>
</organism>
<dbReference type="AlphaFoldDB" id="A0AAW8U327"/>
<dbReference type="SUPFAM" id="SSF56300">
    <property type="entry name" value="Metallo-dependent phosphatases"/>
    <property type="match status" value="1"/>
</dbReference>
<dbReference type="InterPro" id="IPR036907">
    <property type="entry name" value="5'-Nucleotdase_C_sf"/>
</dbReference>
<feature type="domain" description="Calcineurin-like phosphoesterase" evidence="12">
    <location>
        <begin position="4"/>
        <end position="234"/>
    </location>
</feature>
<dbReference type="GO" id="GO:0046872">
    <property type="term" value="F:metal ion binding"/>
    <property type="evidence" value="ECO:0007669"/>
    <property type="project" value="UniProtKB-KW"/>
</dbReference>
<evidence type="ECO:0000256" key="1">
    <source>
        <dbReference type="ARBA" id="ARBA00000527"/>
    </source>
</evidence>
<dbReference type="CDD" id="cd07410">
    <property type="entry name" value="MPP_CpdB_N"/>
    <property type="match status" value="1"/>
</dbReference>
<dbReference type="Gene3D" id="3.90.780.10">
    <property type="entry name" value="5'-Nucleotidase, C-terminal domain"/>
    <property type="match status" value="1"/>
</dbReference>
<dbReference type="InterPro" id="IPR029052">
    <property type="entry name" value="Metallo-depent_PP-like"/>
</dbReference>
<dbReference type="InterPro" id="IPR006179">
    <property type="entry name" value="5_nucleotidase/apyrase"/>
</dbReference>
<dbReference type="EMBL" id="JARQBJ010000006">
    <property type="protein sequence ID" value="MDT2811296.1"/>
    <property type="molecule type" value="Genomic_DNA"/>
</dbReference>
<evidence type="ECO:0000259" key="13">
    <source>
        <dbReference type="Pfam" id="PF02872"/>
    </source>
</evidence>
<keyword evidence="9 11" id="KW-0378">Hydrolase</keyword>
<keyword evidence="8 11" id="KW-0547">Nucleotide-binding</keyword>
<comment type="caution">
    <text evidence="14">The sequence shown here is derived from an EMBL/GenBank/DDBJ whole genome shotgun (WGS) entry which is preliminary data.</text>
</comment>
<evidence type="ECO:0000256" key="10">
    <source>
        <dbReference type="ARBA" id="ARBA00023268"/>
    </source>
</evidence>
<dbReference type="Pfam" id="PF02872">
    <property type="entry name" value="5_nucleotid_C"/>
    <property type="match status" value="1"/>
</dbReference>
<proteinExistence type="inferred from homology"/>
<comment type="cofactor">
    <cofactor evidence="3">
        <name>a divalent metal cation</name>
        <dbReference type="ChEBI" id="CHEBI:60240"/>
    </cofactor>
</comment>
<dbReference type="SUPFAM" id="SSF55816">
    <property type="entry name" value="5'-nucleotidase (syn. UDP-sugar hydrolase), C-terminal domain"/>
    <property type="match status" value="1"/>
</dbReference>
<evidence type="ECO:0000256" key="4">
    <source>
        <dbReference type="ARBA" id="ARBA00004196"/>
    </source>
</evidence>
<dbReference type="InterPro" id="IPR006146">
    <property type="entry name" value="5'-Nucleotdase_CS"/>
</dbReference>
<evidence type="ECO:0000313" key="15">
    <source>
        <dbReference type="Proteomes" id="UP001256711"/>
    </source>
</evidence>
<sequence length="519" mass="57286">MKLTILATSDMHGYVLPTNYADTTDQPYGVAKVATKMKELTAAATGPVIKIENGDFIQGSPLSYYVAKQGEQNPALLTQVVNQIGYDVGLLGNHEFNYGPEYLQKAINSYEHPILAANVLGENGRPYFGQPYVIIEKAGVKVAILGVVTQYIPHWEQPSHIKGLHFQSLVETAKQYVPKLRELADVVIVAYHGGFERDLETGEATELITGENEGYELLHSVSGIDALITGHQHREIAGVVNGVPVIQPGSFGRFVGEIVLDLNKTATGVTVTGASASIHPVADCQPDAGILASVAELNQNLETWLDQPVGRVEGDMRIQDSMKARLKEHPYVEFINKVQTEASGAPISGTALFNNEGKGFDETITMRNIITNYIYPNTLAVSQITGADLRQALEQTANYLALKDGKIVFNPRFIKPKPQYYNYDMYEGVDYTIDLRQPEGSRVTELRFNGQPVQATDTLEVVINQYRAVGGGNYAMFTPEKIQREVQIDMTELIADYLRRHPVIQATVNENFQILPQED</sequence>
<evidence type="ECO:0000256" key="6">
    <source>
        <dbReference type="ARBA" id="ARBA00022723"/>
    </source>
</evidence>
<evidence type="ECO:0000256" key="5">
    <source>
        <dbReference type="ARBA" id="ARBA00006654"/>
    </source>
</evidence>
<keyword evidence="10" id="KW-0511">Multifunctional enzyme</keyword>
<dbReference type="InterPro" id="IPR004843">
    <property type="entry name" value="Calcineurin-like_PHP"/>
</dbReference>
<evidence type="ECO:0000259" key="12">
    <source>
        <dbReference type="Pfam" id="PF00149"/>
    </source>
</evidence>
<comment type="catalytic activity">
    <reaction evidence="2">
        <text>a nucleoside 2',3'-cyclic phosphate + H2O = a nucleoside 3'-phosphate + H(+)</text>
        <dbReference type="Rhea" id="RHEA:19621"/>
        <dbReference type="ChEBI" id="CHEBI:15377"/>
        <dbReference type="ChEBI" id="CHEBI:15378"/>
        <dbReference type="ChEBI" id="CHEBI:66949"/>
        <dbReference type="ChEBI" id="CHEBI:66954"/>
        <dbReference type="EC" id="3.1.4.16"/>
    </reaction>
</comment>
<dbReference type="PANTHER" id="PTHR11575">
    <property type="entry name" value="5'-NUCLEOTIDASE-RELATED"/>
    <property type="match status" value="1"/>
</dbReference>
<dbReference type="GO" id="GO:0030288">
    <property type="term" value="C:outer membrane-bounded periplasmic space"/>
    <property type="evidence" value="ECO:0007669"/>
    <property type="project" value="TreeGrafter"/>
</dbReference>
<evidence type="ECO:0000256" key="2">
    <source>
        <dbReference type="ARBA" id="ARBA00001730"/>
    </source>
</evidence>
<comment type="similarity">
    <text evidence="5 11">Belongs to the 5'-nucleotidase family.</text>
</comment>
<protein>
    <submittedName>
        <fullName evidence="14">Bifunctional metallophosphatase/5'-nucleotidase</fullName>
    </submittedName>
</protein>
<dbReference type="InterPro" id="IPR008334">
    <property type="entry name" value="5'-Nucleotdase_C"/>
</dbReference>
<keyword evidence="6" id="KW-0479">Metal-binding</keyword>